<dbReference type="Proteomes" id="UP000719766">
    <property type="component" value="Unassembled WGS sequence"/>
</dbReference>
<dbReference type="Gene3D" id="3.60.10.10">
    <property type="entry name" value="Endonuclease/exonuclease/phosphatase"/>
    <property type="match status" value="1"/>
</dbReference>
<comment type="caution">
    <text evidence="1">The sequence shown here is derived from an EMBL/GenBank/DDBJ whole genome shotgun (WGS) entry which is preliminary data.</text>
</comment>
<dbReference type="OrthoDB" id="2840473at2759"/>
<dbReference type="GeneID" id="64591626"/>
<accession>A0A9P7DHU9</accession>
<protein>
    <recommendedName>
        <fullName evidence="3">Endonuclease/exonuclease/phosphatase domain-containing protein</fullName>
    </recommendedName>
</protein>
<evidence type="ECO:0008006" key="3">
    <source>
        <dbReference type="Google" id="ProtNLM"/>
    </source>
</evidence>
<keyword evidence="2" id="KW-1185">Reference proteome</keyword>
<proteinExistence type="predicted"/>
<evidence type="ECO:0000313" key="1">
    <source>
        <dbReference type="EMBL" id="KAG1794142.1"/>
    </source>
</evidence>
<sequence length="132" mass="15378">MDETHHTSARDDFKIWQQNLRKSLNAWEHLLHSLNPDEYDLACIQEPYLNAVNLANASTLGRFWDVIYPSNHHSNAERSQTIMLVNKWISKNNWHIIPINSLNVMAIELTGQFGKVRIYNIYNPGDSDHTLH</sequence>
<organism evidence="1 2">
    <name type="scientific">Suillus plorans</name>
    <dbReference type="NCBI Taxonomy" id="116603"/>
    <lineage>
        <taxon>Eukaryota</taxon>
        <taxon>Fungi</taxon>
        <taxon>Dikarya</taxon>
        <taxon>Basidiomycota</taxon>
        <taxon>Agaricomycotina</taxon>
        <taxon>Agaricomycetes</taxon>
        <taxon>Agaricomycetidae</taxon>
        <taxon>Boletales</taxon>
        <taxon>Suillineae</taxon>
        <taxon>Suillaceae</taxon>
        <taxon>Suillus</taxon>
    </lineage>
</organism>
<dbReference type="InterPro" id="IPR036691">
    <property type="entry name" value="Endo/exonu/phosph_ase_sf"/>
</dbReference>
<evidence type="ECO:0000313" key="2">
    <source>
        <dbReference type="Proteomes" id="UP000719766"/>
    </source>
</evidence>
<name>A0A9P7DHU9_9AGAM</name>
<gene>
    <name evidence="1" type="ORF">HD556DRAFT_1236941</name>
</gene>
<dbReference type="AlphaFoldDB" id="A0A9P7DHU9"/>
<reference evidence="1" key="1">
    <citation type="journal article" date="2020" name="New Phytol.">
        <title>Comparative genomics reveals dynamic genome evolution in host specialist ectomycorrhizal fungi.</title>
        <authorList>
            <person name="Lofgren L.A."/>
            <person name="Nguyen N.H."/>
            <person name="Vilgalys R."/>
            <person name="Ruytinx J."/>
            <person name="Liao H.L."/>
            <person name="Branco S."/>
            <person name="Kuo A."/>
            <person name="LaButti K."/>
            <person name="Lipzen A."/>
            <person name="Andreopoulos W."/>
            <person name="Pangilinan J."/>
            <person name="Riley R."/>
            <person name="Hundley H."/>
            <person name="Na H."/>
            <person name="Barry K."/>
            <person name="Grigoriev I.V."/>
            <person name="Stajich J.E."/>
            <person name="Kennedy P.G."/>
        </authorList>
    </citation>
    <scope>NUCLEOTIDE SEQUENCE</scope>
    <source>
        <strain evidence="1">S12</strain>
    </source>
</reference>
<feature type="non-terminal residue" evidence="1">
    <location>
        <position position="132"/>
    </location>
</feature>
<dbReference type="SUPFAM" id="SSF56219">
    <property type="entry name" value="DNase I-like"/>
    <property type="match status" value="1"/>
</dbReference>
<dbReference type="EMBL" id="JABBWE010000027">
    <property type="protein sequence ID" value="KAG1794142.1"/>
    <property type="molecule type" value="Genomic_DNA"/>
</dbReference>
<dbReference type="RefSeq" id="XP_041160370.1">
    <property type="nucleotide sequence ID" value="XM_041297862.1"/>
</dbReference>